<sequence>MKPTRSELFMRRRANADRLVECFTYGSISDVLDELQQQVWHENPDEIDWKSSLPSPHVPVDAITSLRVTLLAEALLVPREYEFRLAVVCLLLERGAQPCRHTENGRAIEAVLEQLPPSQQEGDYLWHLRHVLDIAVDCRLNRERFLISKHAPFVAEWIDEQLALLEQLGNEAESAAITDLAPAEDATTVDSEPPLKSNRLSDSPLHDYDDLPDYEDVDTEMAEKTAPSRSEDESGRGADTVRSPPLASTPPSLNGGDADADRSALEHARPFRLNDEQSRLASARERAFPTEYQGADSPDTICVSRSRESETSRSGCCAATERYNYLRGRSRSESSHLRFKPSDCQPRVDDFRASLRHHFDENRLAEVVLVARSSGYHAQRPQLPFLDDLIGFGSFPAPFVAGAPLPPVPVEVGIQQFHEQRHVFEYGPRVGHVAYASGEAAKKAREMFDGQRMFPEEIPGTEKIRWKEQAPRV</sequence>
<comment type="caution">
    <text evidence="2">The sequence shown here is derived from an EMBL/GenBank/DDBJ whole genome shotgun (WGS) entry which is preliminary data.</text>
</comment>
<accession>A0A9P6W7D9</accession>
<dbReference type="AlphaFoldDB" id="A0A9P6W7D9"/>
<feature type="region of interest" description="Disordered" evidence="1">
    <location>
        <begin position="182"/>
        <end position="261"/>
    </location>
</feature>
<keyword evidence="3" id="KW-1185">Reference proteome</keyword>
<dbReference type="OrthoDB" id="10640432at2759"/>
<evidence type="ECO:0000313" key="2">
    <source>
        <dbReference type="EMBL" id="KAG0664221.1"/>
    </source>
</evidence>
<gene>
    <name evidence="2" type="ORF">C6P46_001685</name>
</gene>
<reference evidence="2 3" key="1">
    <citation type="submission" date="2020-11" db="EMBL/GenBank/DDBJ databases">
        <title>Kefir isolates.</title>
        <authorList>
            <person name="Marcisauskas S."/>
            <person name="Kim Y."/>
            <person name="Blasche S."/>
        </authorList>
    </citation>
    <scope>NUCLEOTIDE SEQUENCE [LARGE SCALE GENOMIC DNA]</scope>
    <source>
        <strain evidence="2 3">KR</strain>
    </source>
</reference>
<dbReference type="Proteomes" id="UP000777482">
    <property type="component" value="Unassembled WGS sequence"/>
</dbReference>
<evidence type="ECO:0000256" key="1">
    <source>
        <dbReference type="SAM" id="MobiDB-lite"/>
    </source>
</evidence>
<evidence type="ECO:0000313" key="3">
    <source>
        <dbReference type="Proteomes" id="UP000777482"/>
    </source>
</evidence>
<dbReference type="EMBL" id="PUHQ01000015">
    <property type="protein sequence ID" value="KAG0664221.1"/>
    <property type="molecule type" value="Genomic_DNA"/>
</dbReference>
<proteinExistence type="predicted"/>
<feature type="compositionally biased region" description="Acidic residues" evidence="1">
    <location>
        <begin position="210"/>
        <end position="220"/>
    </location>
</feature>
<protein>
    <submittedName>
        <fullName evidence="2">Uncharacterized protein</fullName>
    </submittedName>
</protein>
<organism evidence="2 3">
    <name type="scientific">Rhodotorula mucilaginosa</name>
    <name type="common">Yeast</name>
    <name type="synonym">Rhodotorula rubra</name>
    <dbReference type="NCBI Taxonomy" id="5537"/>
    <lineage>
        <taxon>Eukaryota</taxon>
        <taxon>Fungi</taxon>
        <taxon>Dikarya</taxon>
        <taxon>Basidiomycota</taxon>
        <taxon>Pucciniomycotina</taxon>
        <taxon>Microbotryomycetes</taxon>
        <taxon>Sporidiobolales</taxon>
        <taxon>Sporidiobolaceae</taxon>
        <taxon>Rhodotorula</taxon>
    </lineage>
</organism>
<name>A0A9P6W7D9_RHOMI</name>